<dbReference type="Gene3D" id="3.30.200.100">
    <property type="entry name" value="MucB/RseB, C-terminal domain"/>
    <property type="match status" value="1"/>
</dbReference>
<evidence type="ECO:0000313" key="8">
    <source>
        <dbReference type="Proteomes" id="UP000003856"/>
    </source>
</evidence>
<sequence length="304" mass="33629">MQRDIGGWIERMHRAPCRSSYSGTFVVLASSGAMASSRISHVCDGGRQMERVEALTGTPRTIFRRDDEVRTFLHQSKIVRSDVRNASGLFPQLPEIQGTALSRFYTARQLGQERVAGHLADVVWFQPLDALRFGYRLWSERETGLVVKLQTMDADGRVLEQVAFSELELGAPVRMDQLERMMDATVGYQVAASTVLKTTAKSEGWTLRQPIPGFVPLNCYRRSMSAVAGPDGVLQCIYSDGLATVSLFIQPFDPQSHTVGAQVSGMGATQMLTRRLADGAWLTAVGEVPMQTLKLFASQLERAR</sequence>
<dbReference type="InterPro" id="IPR005588">
    <property type="entry name" value="MucB_RseB"/>
</dbReference>
<dbReference type="PANTHER" id="PTHR38782:SF1">
    <property type="entry name" value="SIGMA-E FACTOR REGULATORY PROTEIN RSEB"/>
    <property type="match status" value="1"/>
</dbReference>
<dbReference type="Gene3D" id="2.50.20.10">
    <property type="entry name" value="Lipoprotein localisation LolA/LolB/LppX"/>
    <property type="match status" value="1"/>
</dbReference>
<dbReference type="Pfam" id="PF03888">
    <property type="entry name" value="MucB_RseB"/>
    <property type="match status" value="1"/>
</dbReference>
<evidence type="ECO:0000256" key="4">
    <source>
        <dbReference type="ARBA" id="ARBA00022764"/>
    </source>
</evidence>
<evidence type="ECO:0000313" key="7">
    <source>
        <dbReference type="EMBL" id="EER61303.1"/>
    </source>
</evidence>
<dbReference type="Proteomes" id="UP000003856">
    <property type="component" value="Unassembled WGS sequence"/>
</dbReference>
<evidence type="ECO:0000259" key="6">
    <source>
        <dbReference type="Pfam" id="PF17188"/>
    </source>
</evidence>
<evidence type="ECO:0000256" key="2">
    <source>
        <dbReference type="ARBA" id="ARBA00008150"/>
    </source>
</evidence>
<gene>
    <name evidence="7" type="ORF">AcdelDRAFT_1121</name>
</gene>
<dbReference type="PIRSF" id="PIRSF005427">
    <property type="entry name" value="RseB"/>
    <property type="match status" value="1"/>
</dbReference>
<organism evidence="7 8">
    <name type="scientific">Acidovorax delafieldii 2AN</name>
    <dbReference type="NCBI Taxonomy" id="573060"/>
    <lineage>
        <taxon>Bacteria</taxon>
        <taxon>Pseudomonadati</taxon>
        <taxon>Pseudomonadota</taxon>
        <taxon>Betaproteobacteria</taxon>
        <taxon>Burkholderiales</taxon>
        <taxon>Comamonadaceae</taxon>
        <taxon>Acidovorax</taxon>
    </lineage>
</organism>
<dbReference type="RefSeq" id="WP_005794297.1">
    <property type="nucleotide sequence ID" value="NZ_ACQT01000020.1"/>
</dbReference>
<dbReference type="PATRIC" id="fig|573060.9.peg.4057"/>
<dbReference type="GO" id="GO:0045152">
    <property type="term" value="F:antisigma factor binding"/>
    <property type="evidence" value="ECO:0007669"/>
    <property type="project" value="TreeGrafter"/>
</dbReference>
<dbReference type="InterPro" id="IPR033434">
    <property type="entry name" value="MucB/RseB_N"/>
</dbReference>
<dbReference type="EMBL" id="ACQT01000020">
    <property type="protein sequence ID" value="EER61303.1"/>
    <property type="molecule type" value="Genomic_DNA"/>
</dbReference>
<protein>
    <submittedName>
        <fullName evidence="7">Putative sigma E regulatory protein, MucB/RseB</fullName>
    </submittedName>
</protein>
<evidence type="ECO:0000259" key="5">
    <source>
        <dbReference type="Pfam" id="PF03888"/>
    </source>
</evidence>
<accession>C5T2J1</accession>
<keyword evidence="3" id="KW-0732">Signal</keyword>
<comment type="caution">
    <text evidence="7">The sequence shown here is derived from an EMBL/GenBank/DDBJ whole genome shotgun (WGS) entry which is preliminary data.</text>
</comment>
<dbReference type="CDD" id="cd16327">
    <property type="entry name" value="RseB"/>
    <property type="match status" value="1"/>
</dbReference>
<reference evidence="7 8" key="1">
    <citation type="submission" date="2009-05" db="EMBL/GenBank/DDBJ databases">
        <title>The draft genome of Acidovorax delafieldii 2AN.</title>
        <authorList>
            <consortium name="US DOE Joint Genome Institute (JGI-PGF)"/>
            <person name="Lucas S."/>
            <person name="Copeland A."/>
            <person name="Lapidus A."/>
            <person name="Glavina del Rio T."/>
            <person name="Tice H."/>
            <person name="Bruce D."/>
            <person name="Goodwin L."/>
            <person name="Pitluck S."/>
            <person name="Larimer F."/>
            <person name="Land M.L."/>
            <person name="Hauser L."/>
            <person name="Shelobolina E.S."/>
            <person name="Picardal F."/>
            <person name="Roden E."/>
            <person name="Emerson D."/>
        </authorList>
    </citation>
    <scope>NUCLEOTIDE SEQUENCE [LARGE SCALE GENOMIC DNA]</scope>
    <source>
        <strain evidence="7 8">2AN</strain>
    </source>
</reference>
<dbReference type="InterPro" id="IPR033436">
    <property type="entry name" value="MucB/RseB_C"/>
</dbReference>
<proteinExistence type="inferred from homology"/>
<name>C5T2J1_ACIDE</name>
<dbReference type="InterPro" id="IPR038484">
    <property type="entry name" value="MucB/RseB_C_sf"/>
</dbReference>
<dbReference type="GO" id="GO:0030288">
    <property type="term" value="C:outer membrane-bounded periplasmic space"/>
    <property type="evidence" value="ECO:0007669"/>
    <property type="project" value="TreeGrafter"/>
</dbReference>
<dbReference type="PANTHER" id="PTHR38782">
    <property type="match status" value="1"/>
</dbReference>
<evidence type="ECO:0000256" key="3">
    <source>
        <dbReference type="ARBA" id="ARBA00022729"/>
    </source>
</evidence>
<feature type="domain" description="MucB/RseB C-terminal" evidence="6">
    <location>
        <begin position="200"/>
        <end position="300"/>
    </location>
</feature>
<dbReference type="Pfam" id="PF17188">
    <property type="entry name" value="MucB_RseB_C"/>
    <property type="match status" value="1"/>
</dbReference>
<evidence type="ECO:0000256" key="1">
    <source>
        <dbReference type="ARBA" id="ARBA00004418"/>
    </source>
</evidence>
<dbReference type="AlphaFoldDB" id="C5T2J1"/>
<feature type="domain" description="MucB/RseB N-terminal" evidence="5">
    <location>
        <begin position="7"/>
        <end position="182"/>
    </location>
</feature>
<comment type="similarity">
    <text evidence="2">Belongs to the RseB family.</text>
</comment>
<keyword evidence="4" id="KW-0574">Periplasm</keyword>
<dbReference type="GO" id="GO:0032885">
    <property type="term" value="P:regulation of polysaccharide biosynthetic process"/>
    <property type="evidence" value="ECO:0007669"/>
    <property type="project" value="TreeGrafter"/>
</dbReference>
<comment type="subcellular location">
    <subcellularLocation>
        <location evidence="1">Periplasm</location>
    </subcellularLocation>
</comment>
<keyword evidence="8" id="KW-1185">Reference proteome</keyword>